<dbReference type="SUPFAM" id="SSF55874">
    <property type="entry name" value="ATPase domain of HSP90 chaperone/DNA topoisomerase II/histidine kinase"/>
    <property type="match status" value="1"/>
</dbReference>
<dbReference type="AlphaFoldDB" id="A0A9X0L5W4"/>
<dbReference type="InterPro" id="IPR036890">
    <property type="entry name" value="HATPase_C_sf"/>
</dbReference>
<dbReference type="Gene3D" id="3.30.565.10">
    <property type="entry name" value="Histidine kinase-like ATPase, C-terminal domain"/>
    <property type="match status" value="1"/>
</dbReference>
<dbReference type="RefSeq" id="WP_059068450.1">
    <property type="nucleotide sequence ID" value="NZ_LNAL01000005.1"/>
</dbReference>
<reference evidence="1 2" key="1">
    <citation type="submission" date="2015-11" db="EMBL/GenBank/DDBJ databases">
        <title>Solirubrum puertoriconensis gen. nov. an environmental bacteria isolated in Puerto Rico.</title>
        <authorList>
            <person name="Cuebas-Irizarry M.F."/>
            <person name="Montalvo-Rodriguez R."/>
        </authorList>
    </citation>
    <scope>NUCLEOTIDE SEQUENCE [LARGE SCALE GENOMIC DNA]</scope>
    <source>
        <strain evidence="1 2">MC1A</strain>
    </source>
</reference>
<sequence length="69" mass="7373">MQGRGLGSPVELQECFFDKFSAAARAGLHRDTTTGLGLFITRQVVKLPGGRSCVPLQEHVGTAFLVEVA</sequence>
<organism evidence="1 2">
    <name type="scientific">Solirubrum puertoriconensis</name>
    <dbReference type="NCBI Taxonomy" id="1751427"/>
    <lineage>
        <taxon>Bacteria</taxon>
        <taxon>Pseudomonadati</taxon>
        <taxon>Bacteroidota</taxon>
        <taxon>Cytophagia</taxon>
        <taxon>Cytophagales</taxon>
    </lineage>
</organism>
<accession>A0A9X0L5W4</accession>
<keyword evidence="2" id="KW-1185">Reference proteome</keyword>
<evidence type="ECO:0000313" key="1">
    <source>
        <dbReference type="EMBL" id="KUG09034.1"/>
    </source>
</evidence>
<name>A0A9X0L5W4_SOLP1</name>
<evidence type="ECO:0008006" key="3">
    <source>
        <dbReference type="Google" id="ProtNLM"/>
    </source>
</evidence>
<protein>
    <recommendedName>
        <fullName evidence="3">Histidine kinase</fullName>
    </recommendedName>
</protein>
<gene>
    <name evidence="1" type="ORF">ASU33_19615</name>
</gene>
<proteinExistence type="predicted"/>
<comment type="caution">
    <text evidence="1">The sequence shown here is derived from an EMBL/GenBank/DDBJ whole genome shotgun (WGS) entry which is preliminary data.</text>
</comment>
<dbReference type="Proteomes" id="UP000054223">
    <property type="component" value="Unassembled WGS sequence"/>
</dbReference>
<evidence type="ECO:0000313" key="2">
    <source>
        <dbReference type="Proteomes" id="UP000054223"/>
    </source>
</evidence>
<dbReference type="EMBL" id="LNAL01000005">
    <property type="protein sequence ID" value="KUG09034.1"/>
    <property type="molecule type" value="Genomic_DNA"/>
</dbReference>